<dbReference type="InterPro" id="IPR010982">
    <property type="entry name" value="Lambda_DNA-bd_dom_sf"/>
</dbReference>
<feature type="region of interest" description="Disordered" evidence="1">
    <location>
        <begin position="223"/>
        <end position="285"/>
    </location>
</feature>
<reference evidence="5" key="2">
    <citation type="submission" date="2020-09" db="EMBL/GenBank/DDBJ databases">
        <authorList>
            <person name="Sun Q."/>
            <person name="Ohkuma M."/>
        </authorList>
    </citation>
    <scope>NUCLEOTIDE SEQUENCE</scope>
    <source>
        <strain evidence="5">JCM 31311</strain>
    </source>
</reference>
<dbReference type="Proteomes" id="UP000603865">
    <property type="component" value="Unassembled WGS sequence"/>
</dbReference>
<keyword evidence="2" id="KW-0812">Transmembrane</keyword>
<evidence type="ECO:0000313" key="5">
    <source>
        <dbReference type="EMBL" id="GGR01556.1"/>
    </source>
</evidence>
<organism evidence="5 6">
    <name type="scientific">Deinococcus ruber</name>
    <dbReference type="NCBI Taxonomy" id="1848197"/>
    <lineage>
        <taxon>Bacteria</taxon>
        <taxon>Thermotogati</taxon>
        <taxon>Deinococcota</taxon>
        <taxon>Deinococci</taxon>
        <taxon>Deinococcales</taxon>
        <taxon>Deinococcaceae</taxon>
        <taxon>Deinococcus</taxon>
    </lineage>
</organism>
<keyword evidence="2" id="KW-1133">Transmembrane helix</keyword>
<feature type="domain" description="PEGA" evidence="3">
    <location>
        <begin position="151"/>
        <end position="212"/>
    </location>
</feature>
<gene>
    <name evidence="5" type="ORF">GCM10008957_12920</name>
</gene>
<dbReference type="InterPro" id="IPR013229">
    <property type="entry name" value="PEGA"/>
</dbReference>
<feature type="compositionally biased region" description="Pro residues" evidence="1">
    <location>
        <begin position="236"/>
        <end position="254"/>
    </location>
</feature>
<feature type="transmembrane region" description="Helical" evidence="2">
    <location>
        <begin position="100"/>
        <end position="123"/>
    </location>
</feature>
<dbReference type="AlphaFoldDB" id="A0A918C1W0"/>
<comment type="caution">
    <text evidence="5">The sequence shown here is derived from an EMBL/GenBank/DDBJ whole genome shotgun (WGS) entry which is preliminary data.</text>
</comment>
<sequence length="356" mass="37313">MSFGNELKAAREGLGLSIQDVAQSTKIRSDYLKALEAEDFAALPERPFARSYLQNFARELRLDSAPLLRDFDRQLPQPKVQTQRPEPRSRPAAGSRRSGVPGGVIGGILGGLLLLGLVGYVGYTAYQSRTVRSAAQTTPVTLPNTRQVRLNLVSSPGGARVYVDNRYLGLTPVKNFPLDARPKAALRVEYSGRQSYRESIALTANRNLTVTLLPETAASRAAEKLAAQHAAANPATPAPTKPAVKPAPPKPATSPKPAATSPTSGVATTTSAPATQPATTAPTTGIRLSFSGASWTRVTDQSGRVLYEGTPATGSSRAFPSGVTVRTGSAGRVSVSVAGGPVSTLGSVGQVVTRKF</sequence>
<feature type="region of interest" description="Disordered" evidence="1">
    <location>
        <begin position="74"/>
        <end position="98"/>
    </location>
</feature>
<evidence type="ECO:0000313" key="6">
    <source>
        <dbReference type="Proteomes" id="UP000603865"/>
    </source>
</evidence>
<proteinExistence type="predicted"/>
<dbReference type="Pfam" id="PF13413">
    <property type="entry name" value="HTH_25"/>
    <property type="match status" value="1"/>
</dbReference>
<dbReference type="PANTHER" id="PTHR34475:SF1">
    <property type="entry name" value="CYTOSKELETON PROTEIN RODZ"/>
    <property type="match status" value="1"/>
</dbReference>
<evidence type="ECO:0000259" key="3">
    <source>
        <dbReference type="Pfam" id="PF08308"/>
    </source>
</evidence>
<reference evidence="5" key="1">
    <citation type="journal article" date="2014" name="Int. J. Syst. Evol. Microbiol.">
        <title>Complete genome sequence of Corynebacterium casei LMG S-19264T (=DSM 44701T), isolated from a smear-ripened cheese.</title>
        <authorList>
            <consortium name="US DOE Joint Genome Institute (JGI-PGF)"/>
            <person name="Walter F."/>
            <person name="Albersmeier A."/>
            <person name="Kalinowski J."/>
            <person name="Ruckert C."/>
        </authorList>
    </citation>
    <scope>NUCLEOTIDE SEQUENCE</scope>
    <source>
        <strain evidence="5">JCM 31311</strain>
    </source>
</reference>
<feature type="domain" description="Cytoskeleton protein RodZ-like C-terminal" evidence="4">
    <location>
        <begin position="287"/>
        <end position="352"/>
    </location>
</feature>
<dbReference type="InterPro" id="IPR025194">
    <property type="entry name" value="RodZ-like_C"/>
</dbReference>
<name>A0A918C1W0_9DEIO</name>
<keyword evidence="2" id="KW-0472">Membrane</keyword>
<dbReference type="InterPro" id="IPR050400">
    <property type="entry name" value="Bact_Cytoskel_RodZ"/>
</dbReference>
<evidence type="ECO:0000259" key="4">
    <source>
        <dbReference type="Pfam" id="PF13464"/>
    </source>
</evidence>
<feature type="compositionally biased region" description="Low complexity" evidence="1">
    <location>
        <begin position="224"/>
        <end position="235"/>
    </location>
</feature>
<keyword evidence="6" id="KW-1185">Reference proteome</keyword>
<feature type="compositionally biased region" description="Low complexity" evidence="1">
    <location>
        <begin position="255"/>
        <end position="284"/>
    </location>
</feature>
<dbReference type="Pfam" id="PF08308">
    <property type="entry name" value="PEGA"/>
    <property type="match status" value="1"/>
</dbReference>
<dbReference type="RefSeq" id="WP_189088722.1">
    <property type="nucleotide sequence ID" value="NZ_BMQL01000005.1"/>
</dbReference>
<dbReference type="PANTHER" id="PTHR34475">
    <property type="match status" value="1"/>
</dbReference>
<protein>
    <recommendedName>
        <fullName evidence="7">DUF4115 domain-containing protein</fullName>
    </recommendedName>
</protein>
<evidence type="ECO:0000256" key="1">
    <source>
        <dbReference type="SAM" id="MobiDB-lite"/>
    </source>
</evidence>
<dbReference type="Pfam" id="PF13464">
    <property type="entry name" value="RodZ_C"/>
    <property type="match status" value="1"/>
</dbReference>
<evidence type="ECO:0000256" key="2">
    <source>
        <dbReference type="SAM" id="Phobius"/>
    </source>
</evidence>
<accession>A0A918C1W0</accession>
<dbReference type="EMBL" id="BMQL01000005">
    <property type="protein sequence ID" value="GGR01556.1"/>
    <property type="molecule type" value="Genomic_DNA"/>
</dbReference>
<dbReference type="Gene3D" id="1.10.260.40">
    <property type="entry name" value="lambda repressor-like DNA-binding domains"/>
    <property type="match status" value="1"/>
</dbReference>
<evidence type="ECO:0008006" key="7">
    <source>
        <dbReference type="Google" id="ProtNLM"/>
    </source>
</evidence>
<dbReference type="GO" id="GO:0003677">
    <property type="term" value="F:DNA binding"/>
    <property type="evidence" value="ECO:0007669"/>
    <property type="project" value="InterPro"/>
</dbReference>